<sequence length="79" mass="8738">MKIPVIKKLVETYSLEELQAAEEALAEEQQPTIEIGGDDEGEQLTHAFAAIWIKEKVDAGEDFKVALRAYTSMVRGSIS</sequence>
<protein>
    <submittedName>
        <fullName evidence="1">Uncharacterized protein</fullName>
    </submittedName>
</protein>
<evidence type="ECO:0000313" key="1">
    <source>
        <dbReference type="EMBL" id="NLR90254.1"/>
    </source>
</evidence>
<dbReference type="InterPro" id="IPR053810">
    <property type="entry name" value="DUF6952"/>
</dbReference>
<name>A0A7X8SHF8_9BACT</name>
<evidence type="ECO:0000313" key="2">
    <source>
        <dbReference type="Proteomes" id="UP000585050"/>
    </source>
</evidence>
<comment type="caution">
    <text evidence="1">The sequence shown here is derived from an EMBL/GenBank/DDBJ whole genome shotgun (WGS) entry which is preliminary data.</text>
</comment>
<dbReference type="Proteomes" id="UP000585050">
    <property type="component" value="Unassembled WGS sequence"/>
</dbReference>
<dbReference type="AlphaFoldDB" id="A0A7X8SHF8"/>
<proteinExistence type="predicted"/>
<dbReference type="Pfam" id="PF22264">
    <property type="entry name" value="DUF6952"/>
    <property type="match status" value="1"/>
</dbReference>
<accession>A0A7X8SHF8</accession>
<organism evidence="1 2">
    <name type="scientific">Flammeovirga agarivorans</name>
    <dbReference type="NCBI Taxonomy" id="2726742"/>
    <lineage>
        <taxon>Bacteria</taxon>
        <taxon>Pseudomonadati</taxon>
        <taxon>Bacteroidota</taxon>
        <taxon>Cytophagia</taxon>
        <taxon>Cytophagales</taxon>
        <taxon>Flammeovirgaceae</taxon>
        <taxon>Flammeovirga</taxon>
    </lineage>
</organism>
<keyword evidence="2" id="KW-1185">Reference proteome</keyword>
<dbReference type="RefSeq" id="WP_168880962.1">
    <property type="nucleotide sequence ID" value="NZ_JABAIL010000001.1"/>
</dbReference>
<gene>
    <name evidence="1" type="ORF">HGP29_03510</name>
</gene>
<dbReference type="EMBL" id="JABAIL010000001">
    <property type="protein sequence ID" value="NLR90254.1"/>
    <property type="molecule type" value="Genomic_DNA"/>
</dbReference>
<reference evidence="1 2" key="1">
    <citation type="submission" date="2020-04" db="EMBL/GenBank/DDBJ databases">
        <title>Flammeovirga sp. SR4, a novel species isolated from seawater.</title>
        <authorList>
            <person name="Wang X."/>
        </authorList>
    </citation>
    <scope>NUCLEOTIDE SEQUENCE [LARGE SCALE GENOMIC DNA]</scope>
    <source>
        <strain evidence="1 2">SR4</strain>
    </source>
</reference>